<evidence type="ECO:0000313" key="2">
    <source>
        <dbReference type="Proteomes" id="UP001549104"/>
    </source>
</evidence>
<keyword evidence="2" id="KW-1185">Reference proteome</keyword>
<dbReference type="Proteomes" id="UP001549104">
    <property type="component" value="Unassembled WGS sequence"/>
</dbReference>
<reference evidence="1 2" key="1">
    <citation type="submission" date="2024-06" db="EMBL/GenBank/DDBJ databases">
        <title>Sorghum-associated microbial communities from plants grown in Nebraska, USA.</title>
        <authorList>
            <person name="Schachtman D."/>
        </authorList>
    </citation>
    <scope>NUCLEOTIDE SEQUENCE [LARGE SCALE GENOMIC DNA]</scope>
    <source>
        <strain evidence="1 2">1288</strain>
    </source>
</reference>
<name>A0ABV2KBY5_SPOPS</name>
<comment type="caution">
    <text evidence="1">The sequence shown here is derived from an EMBL/GenBank/DDBJ whole genome shotgun (WGS) entry which is preliminary data.</text>
</comment>
<evidence type="ECO:0000313" key="1">
    <source>
        <dbReference type="EMBL" id="MET3658582.1"/>
    </source>
</evidence>
<accession>A0ABV2KBY5</accession>
<gene>
    <name evidence="1" type="ORF">ABIC55_003700</name>
</gene>
<proteinExistence type="predicted"/>
<organism evidence="1 2">
    <name type="scientific">Sporosarcina psychrophila</name>
    <name type="common">Bacillus psychrophilus</name>
    <dbReference type="NCBI Taxonomy" id="1476"/>
    <lineage>
        <taxon>Bacteria</taxon>
        <taxon>Bacillati</taxon>
        <taxon>Bacillota</taxon>
        <taxon>Bacilli</taxon>
        <taxon>Bacillales</taxon>
        <taxon>Caryophanaceae</taxon>
        <taxon>Sporosarcina</taxon>
    </lineage>
</organism>
<dbReference type="RefSeq" id="WP_354314265.1">
    <property type="nucleotide sequence ID" value="NZ_JBEPME010000006.1"/>
</dbReference>
<dbReference type="EMBL" id="JBEPME010000006">
    <property type="protein sequence ID" value="MET3658582.1"/>
    <property type="molecule type" value="Genomic_DNA"/>
</dbReference>
<protein>
    <submittedName>
        <fullName evidence="1">Uncharacterized protein</fullName>
    </submittedName>
</protein>
<sequence>MNVLCAVMVEIASRSDKKMISCIAFAKNKTVDIIRPLSAHEVEIIDEVGKMLSTIKYYDNMFVLALSEWEELNEFLESHSRKTKEGKTYDTHEFFLKINNKLTNYLSNARKFIDHSEIKIYQEYGKNSPQSELWNDEKKMLYNGFFSYRFLYHLRHFTQHNGSMPLNRFSKKIVPTKLGEDRVLEIEVSRDSLLNTSFNWNSAVKKEIEEMPQSFDITGYLLEHKVCLQALYHKIIEILAVEVTNSFKDYIELLSSFHISGYPYVFKFEDEESQRDPSNYKNMSQLPFQDIYKYLEKMSETSVVKLNYKKKD</sequence>